<gene>
    <name evidence="1" type="ORF">EZJ58_1578</name>
</gene>
<dbReference type="EMBL" id="SJOI01000001">
    <property type="protein sequence ID" value="TCL03504.1"/>
    <property type="molecule type" value="Genomic_DNA"/>
</dbReference>
<reference evidence="1 2" key="1">
    <citation type="submission" date="2019-02" db="EMBL/GenBank/DDBJ databases">
        <title>Investigation of anaerobic lignin degradation for improved lignocellulosic biofuels.</title>
        <authorList>
            <person name="Deangelis K."/>
        </authorList>
    </citation>
    <scope>NUCLEOTIDE SEQUENCE [LARGE SCALE GENOMIC DNA]</scope>
    <source>
        <strain evidence="1 2">159R</strain>
    </source>
</reference>
<proteinExistence type="predicted"/>
<keyword evidence="2" id="KW-1185">Reference proteome</keyword>
<evidence type="ECO:0000313" key="2">
    <source>
        <dbReference type="Proteomes" id="UP000294555"/>
    </source>
</evidence>
<name>A0A4R1N870_9GAMM</name>
<protein>
    <submittedName>
        <fullName evidence="1">Uncharacterized protein</fullName>
    </submittedName>
</protein>
<sequence length="159" mass="17757">MSMATIPTQTHALLSIPVDSTTDFTVLAGHCENLADALLHRDEPALRQALCRRLAYCLGQLRPTLDDAIPPHLIESLTVDELPTNSPRFEPDADLLCGYTHALARLLTERTLSAEMEPILTGLLFDLVSYFADELRAPRWIRTADGVKFIEELDMVKEN</sequence>
<dbReference type="Proteomes" id="UP000294555">
    <property type="component" value="Unassembled WGS sequence"/>
</dbReference>
<accession>A0A4R1N870</accession>
<comment type="caution">
    <text evidence="1">The sequence shown here is derived from an EMBL/GenBank/DDBJ whole genome shotgun (WGS) entry which is preliminary data.</text>
</comment>
<evidence type="ECO:0000313" key="1">
    <source>
        <dbReference type="EMBL" id="TCL03504.1"/>
    </source>
</evidence>
<dbReference type="AlphaFoldDB" id="A0A4R1N870"/>
<organism evidence="1 2">
    <name type="scientific">Sodalis ligni</name>
    <dbReference type="NCBI Taxonomy" id="2697027"/>
    <lineage>
        <taxon>Bacteria</taxon>
        <taxon>Pseudomonadati</taxon>
        <taxon>Pseudomonadota</taxon>
        <taxon>Gammaproteobacteria</taxon>
        <taxon>Enterobacterales</taxon>
        <taxon>Bruguierivoracaceae</taxon>
        <taxon>Sodalis</taxon>
    </lineage>
</organism>